<dbReference type="Proteomes" id="UP000234275">
    <property type="component" value="Unassembled WGS sequence"/>
</dbReference>
<dbReference type="STRING" id="1392250.A0A2I2G6Y1"/>
<dbReference type="EMBL" id="MSFO01000004">
    <property type="protein sequence ID" value="PLB48637.1"/>
    <property type="molecule type" value="Genomic_DNA"/>
</dbReference>
<dbReference type="OrthoDB" id="4138941at2759"/>
<name>A0A2I2G6Y1_9EURO</name>
<dbReference type="GeneID" id="36555356"/>
<protein>
    <submittedName>
        <fullName evidence="1">Uncharacterized protein</fullName>
    </submittedName>
</protein>
<sequence length="184" mass="21853">MEEDPTWIDTFFSGKTPPFKVLDEPQGLTTFHFPVPDRQWIFGRRLHEHNGSPIVVFRLYAKEDGVKTSYAAKTFPEYTLNHAQEQWYRIPSTWYTTQDIKDEFDSFLNETRAFEHINRVCPEAQKIYFPRYHGILIPIDRRKFDRRFQPRNQAVILESITPDTNTRRIPCKQLTSAPAFDRVL</sequence>
<evidence type="ECO:0000313" key="2">
    <source>
        <dbReference type="Proteomes" id="UP000234275"/>
    </source>
</evidence>
<reference evidence="1 2" key="1">
    <citation type="submission" date="2016-12" db="EMBL/GenBank/DDBJ databases">
        <title>The genomes of Aspergillus section Nigri reveals drivers in fungal speciation.</title>
        <authorList>
            <consortium name="DOE Joint Genome Institute"/>
            <person name="Vesth T.C."/>
            <person name="Nybo J."/>
            <person name="Theobald S."/>
            <person name="Brandl J."/>
            <person name="Frisvad J.C."/>
            <person name="Nielsen K.F."/>
            <person name="Lyhne E.K."/>
            <person name="Kogle M.E."/>
            <person name="Kuo A."/>
            <person name="Riley R."/>
            <person name="Clum A."/>
            <person name="Nolan M."/>
            <person name="Lipzen A."/>
            <person name="Salamov A."/>
            <person name="Henrissat B."/>
            <person name="Wiebenga A."/>
            <person name="De Vries R.P."/>
            <person name="Grigoriev I.V."/>
            <person name="Mortensen U.H."/>
            <person name="Andersen M.R."/>
            <person name="Baker S.E."/>
        </authorList>
    </citation>
    <scope>NUCLEOTIDE SEQUENCE [LARGE SCALE GENOMIC DNA]</scope>
    <source>
        <strain evidence="1 2">IBT 23096</strain>
    </source>
</reference>
<proteinExistence type="predicted"/>
<comment type="caution">
    <text evidence="1">The sequence shown here is derived from an EMBL/GenBank/DDBJ whole genome shotgun (WGS) entry which is preliminary data.</text>
</comment>
<gene>
    <name evidence="1" type="ORF">P170DRAFT_425675</name>
</gene>
<keyword evidence="2" id="KW-1185">Reference proteome</keyword>
<dbReference type="AlphaFoldDB" id="A0A2I2G6Y1"/>
<accession>A0A2I2G6Y1</accession>
<dbReference type="VEuPathDB" id="FungiDB:P170DRAFT_425675"/>
<evidence type="ECO:0000313" key="1">
    <source>
        <dbReference type="EMBL" id="PLB48637.1"/>
    </source>
</evidence>
<dbReference type="RefSeq" id="XP_024703939.1">
    <property type="nucleotide sequence ID" value="XM_024847657.1"/>
</dbReference>
<organism evidence="1 2">
    <name type="scientific">Aspergillus steynii IBT 23096</name>
    <dbReference type="NCBI Taxonomy" id="1392250"/>
    <lineage>
        <taxon>Eukaryota</taxon>
        <taxon>Fungi</taxon>
        <taxon>Dikarya</taxon>
        <taxon>Ascomycota</taxon>
        <taxon>Pezizomycotina</taxon>
        <taxon>Eurotiomycetes</taxon>
        <taxon>Eurotiomycetidae</taxon>
        <taxon>Eurotiales</taxon>
        <taxon>Aspergillaceae</taxon>
        <taxon>Aspergillus</taxon>
        <taxon>Aspergillus subgen. Circumdati</taxon>
    </lineage>
</organism>